<organism evidence="1 2">
    <name type="scientific">Desulforamulus putei DSM 12395</name>
    <dbReference type="NCBI Taxonomy" id="1121429"/>
    <lineage>
        <taxon>Bacteria</taxon>
        <taxon>Bacillati</taxon>
        <taxon>Bacillota</taxon>
        <taxon>Clostridia</taxon>
        <taxon>Eubacteriales</taxon>
        <taxon>Peptococcaceae</taxon>
        <taxon>Desulforamulus</taxon>
    </lineage>
</organism>
<proteinExistence type="predicted"/>
<evidence type="ECO:0000313" key="1">
    <source>
        <dbReference type="EMBL" id="SHE74235.1"/>
    </source>
</evidence>
<dbReference type="AlphaFoldDB" id="A0A1M4VZB0"/>
<dbReference type="EMBL" id="FQUY01000005">
    <property type="protein sequence ID" value="SHE74235.1"/>
    <property type="molecule type" value="Genomic_DNA"/>
</dbReference>
<dbReference type="Proteomes" id="UP000184148">
    <property type="component" value="Unassembled WGS sequence"/>
</dbReference>
<dbReference type="STRING" id="1121429.SAMN02745133_01046"/>
<dbReference type="RefSeq" id="WP_073236798.1">
    <property type="nucleotide sequence ID" value="NZ_FQUY01000005.1"/>
</dbReference>
<protein>
    <submittedName>
        <fullName evidence="1">Uncharacterized protein</fullName>
    </submittedName>
</protein>
<accession>A0A1M4VZB0</accession>
<reference evidence="2" key="1">
    <citation type="submission" date="2016-11" db="EMBL/GenBank/DDBJ databases">
        <authorList>
            <person name="Varghese N."/>
            <person name="Submissions S."/>
        </authorList>
    </citation>
    <scope>NUCLEOTIDE SEQUENCE [LARGE SCALE GENOMIC DNA]</scope>
    <source>
        <strain evidence="2">DSM 12395</strain>
    </source>
</reference>
<sequence>MPNISIRLDRVDGQDALKQVEHAMNQVGFADELTIIMESVNARHSDEISDLLAKNHFDFQPVGSHDGNEYILKARRTAKRV</sequence>
<gene>
    <name evidence="1" type="ORF">SAMN02745133_01046</name>
</gene>
<keyword evidence="2" id="KW-1185">Reference proteome</keyword>
<dbReference type="OrthoDB" id="1725415at2"/>
<evidence type="ECO:0000313" key="2">
    <source>
        <dbReference type="Proteomes" id="UP000184148"/>
    </source>
</evidence>
<name>A0A1M4VZB0_9FIRM</name>